<gene>
    <name evidence="1" type="ORF">10S10_4</name>
</gene>
<sequence length="115" mass="13578">MNFKDKLFERYLEDLYKNENNVVSGPDLIYQTTYEQLGTYESFHCQEVYMVERSDDYFCGIRADHFVVEIGKSENTFDDFITFIITANHKGNRCVTILRDLDRNKKMISEPIGLI</sequence>
<reference evidence="1" key="1">
    <citation type="submission" date="2017-06" db="EMBL/GenBank/DDBJ databases">
        <title>Novel phages from South African skin metaviromes.</title>
        <authorList>
            <person name="van Zyl L.J."/>
            <person name="Abrahams Y."/>
            <person name="Stander E.A."/>
            <person name="Kirby B.M."/>
            <person name="Clavaud C."/>
            <person name="Farcet C."/>
            <person name="Breton L."/>
            <person name="Trindade M.I."/>
        </authorList>
    </citation>
    <scope>NUCLEOTIDE SEQUENCE</scope>
</reference>
<name>A0A2H4IYT1_9CAUD</name>
<proteinExistence type="predicted"/>
<dbReference type="EMBL" id="MF417863">
    <property type="protein sequence ID" value="ASN67672.1"/>
    <property type="molecule type" value="Genomic_DNA"/>
</dbReference>
<protein>
    <submittedName>
        <fullName evidence="1">Uncharacterized protein</fullName>
    </submittedName>
</protein>
<accession>A0A2H4IYT1</accession>
<evidence type="ECO:0000313" key="1">
    <source>
        <dbReference type="EMBL" id="ASN67672.1"/>
    </source>
</evidence>
<organism evidence="1">
    <name type="scientific">uncultured Caudovirales phage</name>
    <dbReference type="NCBI Taxonomy" id="2100421"/>
    <lineage>
        <taxon>Viruses</taxon>
        <taxon>Duplodnaviria</taxon>
        <taxon>Heunggongvirae</taxon>
        <taxon>Uroviricota</taxon>
        <taxon>Caudoviricetes</taxon>
        <taxon>Peduoviridae</taxon>
        <taxon>Maltschvirus</taxon>
        <taxon>Maltschvirus maltsch</taxon>
    </lineage>
</organism>